<dbReference type="PANTHER" id="PTHR47992">
    <property type="entry name" value="PROTEIN PHOSPHATASE"/>
    <property type="match status" value="1"/>
</dbReference>
<gene>
    <name evidence="2" type="ORF">HINF_LOCUS1615</name>
    <name evidence="3" type="ORF">HINF_LOCUS22985</name>
</gene>
<dbReference type="CDD" id="cd00143">
    <property type="entry name" value="PP2Cc"/>
    <property type="match status" value="1"/>
</dbReference>
<sequence length="470" mass="53026">MEQLVAFASLLVVTSGVSWVLFQCLLSRPNNGPFSFQKLNKKVSVQFGHHGLQGQRPTMEDAVIYDRSENLFIMGVCDGHNGDRAAQFSARHFSSELLEQLKTDEIVNALKQSIFKLDQRFLQMAKALGYRDGSTLCAVVIEEDQMWAVNLGDSRAIVYENGRLVELTQDHKPSVDKDIIEAAGGFVHPLMVKTKAHVIFSGPDRIYPGGLSLSRGIGDIMFKDAEYLTSVGVSHPLIQSEPDISHVSTKNCQLAIIACDGLYDVFSSLEVIQMAVVLLSILFGPNQKKHDILLALQISQQNQRFLNNAQIISQILSRIAIENGSTDNVSVCCIVFQNIWKPSLWALSSENVTVETYEEFIASKYDQQMFEKILQQYVEELSFTGGDKVGALELKSYYQVFKKYFYQEDYETDFQMIEASEKDINLITKQRNQLWIQYENEGKVLSDLRTTIEETGIQEAAEDFDYEIIG</sequence>
<dbReference type="InterPro" id="IPR015655">
    <property type="entry name" value="PP2C"/>
</dbReference>
<dbReference type="InterPro" id="IPR036457">
    <property type="entry name" value="PPM-type-like_dom_sf"/>
</dbReference>
<reference evidence="3 4" key="2">
    <citation type="submission" date="2024-07" db="EMBL/GenBank/DDBJ databases">
        <authorList>
            <person name="Akdeniz Z."/>
        </authorList>
    </citation>
    <scope>NUCLEOTIDE SEQUENCE [LARGE SCALE GENOMIC DNA]</scope>
</reference>
<evidence type="ECO:0000313" key="2">
    <source>
        <dbReference type="EMBL" id="CAI9913970.1"/>
    </source>
</evidence>
<dbReference type="Gene3D" id="3.60.40.10">
    <property type="entry name" value="PPM-type phosphatase domain"/>
    <property type="match status" value="1"/>
</dbReference>
<reference evidence="2" key="1">
    <citation type="submission" date="2023-06" db="EMBL/GenBank/DDBJ databases">
        <authorList>
            <person name="Kurt Z."/>
        </authorList>
    </citation>
    <scope>NUCLEOTIDE SEQUENCE</scope>
</reference>
<dbReference type="InterPro" id="IPR001932">
    <property type="entry name" value="PPM-type_phosphatase-like_dom"/>
</dbReference>
<dbReference type="EMBL" id="CATOUU010000042">
    <property type="protein sequence ID" value="CAI9913970.1"/>
    <property type="molecule type" value="Genomic_DNA"/>
</dbReference>
<dbReference type="Pfam" id="PF00481">
    <property type="entry name" value="PP2C"/>
    <property type="match status" value="1"/>
</dbReference>
<comment type="caution">
    <text evidence="2">The sequence shown here is derived from an EMBL/GenBank/DDBJ whole genome shotgun (WGS) entry which is preliminary data.</text>
</comment>
<dbReference type="GO" id="GO:0004722">
    <property type="term" value="F:protein serine/threonine phosphatase activity"/>
    <property type="evidence" value="ECO:0007669"/>
    <property type="project" value="InterPro"/>
</dbReference>
<dbReference type="PROSITE" id="PS51746">
    <property type="entry name" value="PPM_2"/>
    <property type="match status" value="1"/>
</dbReference>
<evidence type="ECO:0000313" key="3">
    <source>
        <dbReference type="EMBL" id="CAL6011782.1"/>
    </source>
</evidence>
<dbReference type="Proteomes" id="UP001642409">
    <property type="component" value="Unassembled WGS sequence"/>
</dbReference>
<keyword evidence="4" id="KW-1185">Reference proteome</keyword>
<organism evidence="2">
    <name type="scientific">Hexamita inflata</name>
    <dbReference type="NCBI Taxonomy" id="28002"/>
    <lineage>
        <taxon>Eukaryota</taxon>
        <taxon>Metamonada</taxon>
        <taxon>Diplomonadida</taxon>
        <taxon>Hexamitidae</taxon>
        <taxon>Hexamitinae</taxon>
        <taxon>Hexamita</taxon>
    </lineage>
</organism>
<feature type="domain" description="PPM-type phosphatase" evidence="1">
    <location>
        <begin position="46"/>
        <end position="336"/>
    </location>
</feature>
<protein>
    <submittedName>
        <fullName evidence="2">Serine/threonine-protein phosphatase 2C</fullName>
    </submittedName>
    <submittedName>
        <fullName evidence="3">Serine/threonine-protein_phosphatase 2C</fullName>
    </submittedName>
</protein>
<dbReference type="SMART" id="SM00332">
    <property type="entry name" value="PP2Cc"/>
    <property type="match status" value="1"/>
</dbReference>
<proteinExistence type="predicted"/>
<evidence type="ECO:0000259" key="1">
    <source>
        <dbReference type="PROSITE" id="PS51746"/>
    </source>
</evidence>
<dbReference type="EMBL" id="CAXDID020000065">
    <property type="protein sequence ID" value="CAL6011782.1"/>
    <property type="molecule type" value="Genomic_DNA"/>
</dbReference>
<name>A0AA86N6X1_9EUKA</name>
<evidence type="ECO:0000313" key="4">
    <source>
        <dbReference type="Proteomes" id="UP001642409"/>
    </source>
</evidence>
<dbReference type="SUPFAM" id="SSF81606">
    <property type="entry name" value="PP2C-like"/>
    <property type="match status" value="1"/>
</dbReference>
<accession>A0AA86N6X1</accession>
<dbReference type="AlphaFoldDB" id="A0AA86N6X1"/>